<protein>
    <recommendedName>
        <fullName evidence="4">Lipocalin-like domain-containing protein</fullName>
    </recommendedName>
</protein>
<sequence>MLGRLHILLLLAACLTLLLAGSCAKKNNDPDPRDGYIGTWVEKTTNGVPARAGLEDVLTISKTGTTTMSVDGLIRAGAFTVSPVSAGSGYKADNTPITSGTEFLFLDGSKGNVTLDKLTMVVSGDQLTMTYSFSAKSATQNAGEDYVEILTKR</sequence>
<gene>
    <name evidence="2" type="ORF">FAES_2976</name>
</gene>
<proteinExistence type="predicted"/>
<evidence type="ECO:0008006" key="4">
    <source>
        <dbReference type="Google" id="ProtNLM"/>
    </source>
</evidence>
<accession>I0KA32</accession>
<dbReference type="Proteomes" id="UP000011058">
    <property type="component" value="Chromosome"/>
</dbReference>
<dbReference type="RefSeq" id="WP_015332084.1">
    <property type="nucleotide sequence ID" value="NC_020054.1"/>
</dbReference>
<dbReference type="EMBL" id="HE796683">
    <property type="protein sequence ID" value="CCH00985.1"/>
    <property type="molecule type" value="Genomic_DNA"/>
</dbReference>
<dbReference type="HOGENOM" id="CLU_1710550_0_0_10"/>
<keyword evidence="3" id="KW-1185">Reference proteome</keyword>
<reference evidence="2 3" key="1">
    <citation type="journal article" date="2012" name="J. Bacteriol.">
        <title>Genome Sequence of Fibrella aestuarina BUZ 2T, a Filamentous Marine Bacterium.</title>
        <authorList>
            <person name="Filippini M."/>
            <person name="Qi W."/>
            <person name="Blom J."/>
            <person name="Goesmann A."/>
            <person name="Smits T.H."/>
            <person name="Bagheri H.C."/>
        </authorList>
    </citation>
    <scope>NUCLEOTIDE SEQUENCE [LARGE SCALE GENOMIC DNA]</scope>
    <source>
        <strain evidence="3">BUZ 2T</strain>
    </source>
</reference>
<evidence type="ECO:0000313" key="3">
    <source>
        <dbReference type="Proteomes" id="UP000011058"/>
    </source>
</evidence>
<feature type="chain" id="PRO_5003630374" description="Lipocalin-like domain-containing protein" evidence="1">
    <location>
        <begin position="21"/>
        <end position="153"/>
    </location>
</feature>
<dbReference type="PROSITE" id="PS51257">
    <property type="entry name" value="PROKAR_LIPOPROTEIN"/>
    <property type="match status" value="1"/>
</dbReference>
<feature type="signal peptide" evidence="1">
    <location>
        <begin position="1"/>
        <end position="20"/>
    </location>
</feature>
<evidence type="ECO:0000256" key="1">
    <source>
        <dbReference type="SAM" id="SignalP"/>
    </source>
</evidence>
<dbReference type="eggNOG" id="ENOG50349DC">
    <property type="taxonomic scope" value="Bacteria"/>
</dbReference>
<keyword evidence="1" id="KW-0732">Signal</keyword>
<dbReference type="KEGG" id="fae:FAES_2976"/>
<dbReference type="AlphaFoldDB" id="I0KA32"/>
<dbReference type="OrthoDB" id="961642at2"/>
<organism evidence="2 3">
    <name type="scientific">Fibrella aestuarina BUZ 2</name>
    <dbReference type="NCBI Taxonomy" id="1166018"/>
    <lineage>
        <taxon>Bacteria</taxon>
        <taxon>Pseudomonadati</taxon>
        <taxon>Bacteroidota</taxon>
        <taxon>Cytophagia</taxon>
        <taxon>Cytophagales</taxon>
        <taxon>Spirosomataceae</taxon>
        <taxon>Fibrella</taxon>
    </lineage>
</organism>
<evidence type="ECO:0000313" key="2">
    <source>
        <dbReference type="EMBL" id="CCH00985.1"/>
    </source>
</evidence>
<name>I0KA32_9BACT</name>